<evidence type="ECO:0000256" key="7">
    <source>
        <dbReference type="ARBA" id="ARBA00022777"/>
    </source>
</evidence>
<name>A0AA41SV59_SCICA</name>
<dbReference type="InterPro" id="IPR011009">
    <property type="entry name" value="Kinase-like_dom_sf"/>
</dbReference>
<dbReference type="InterPro" id="IPR009057">
    <property type="entry name" value="Homeodomain-like_sf"/>
</dbReference>
<protein>
    <recommendedName>
        <fullName evidence="19">Tyrosine-protein kinase</fullName>
        <ecNumber evidence="19">2.7.10.2</ecNumber>
    </recommendedName>
</protein>
<evidence type="ECO:0000256" key="20">
    <source>
        <dbReference type="SAM" id="MobiDB-lite"/>
    </source>
</evidence>
<dbReference type="InterPro" id="IPR050198">
    <property type="entry name" value="Non-receptor_tyrosine_kinases"/>
</dbReference>
<dbReference type="PROSITE" id="PS00109">
    <property type="entry name" value="PROTEIN_KINASE_TYR"/>
    <property type="match status" value="1"/>
</dbReference>
<dbReference type="Pfam" id="PF00018">
    <property type="entry name" value="SH3_1"/>
    <property type="match status" value="1"/>
</dbReference>
<accession>A0AA41SV59</accession>
<feature type="domain" description="SH2" evidence="21">
    <location>
        <begin position="81"/>
        <end position="153"/>
    </location>
</feature>
<dbReference type="PRINTS" id="PR00109">
    <property type="entry name" value="TYRKINASE"/>
</dbReference>
<dbReference type="EC" id="2.7.10.2" evidence="19"/>
<dbReference type="EMBL" id="JAATJV010215371">
    <property type="protein sequence ID" value="MBZ3873990.1"/>
    <property type="molecule type" value="Genomic_DNA"/>
</dbReference>
<evidence type="ECO:0000256" key="15">
    <source>
        <dbReference type="PROSITE-ProRule" id="PRU00191"/>
    </source>
</evidence>
<comment type="caution">
    <text evidence="25">The sequence shown here is derived from an EMBL/GenBank/DDBJ whole genome shotgun (WGS) entry which is preliminary data.</text>
</comment>
<dbReference type="InterPro" id="IPR008266">
    <property type="entry name" value="Tyr_kinase_AS"/>
</dbReference>
<evidence type="ECO:0000256" key="2">
    <source>
        <dbReference type="ARBA" id="ARBA00004496"/>
    </source>
</evidence>
<keyword evidence="9 15" id="KW-0727">SH2 domain</keyword>
<feature type="compositionally biased region" description="Basic residues" evidence="20">
    <location>
        <begin position="272"/>
        <end position="282"/>
    </location>
</feature>
<dbReference type="Pfam" id="PF00046">
    <property type="entry name" value="Homeodomain"/>
    <property type="match status" value="1"/>
</dbReference>
<evidence type="ECO:0000313" key="25">
    <source>
        <dbReference type="EMBL" id="MBZ3873990.1"/>
    </source>
</evidence>
<dbReference type="SUPFAM" id="SSF46689">
    <property type="entry name" value="Homeodomain-like"/>
    <property type="match status" value="2"/>
</dbReference>
<keyword evidence="4" id="KW-0963">Cytoplasm</keyword>
<keyword evidence="8 17" id="KW-0067">ATP-binding</keyword>
<keyword evidence="3 16" id="KW-0728">SH3 domain</keyword>
<evidence type="ECO:0000256" key="4">
    <source>
        <dbReference type="ARBA" id="ARBA00022490"/>
    </source>
</evidence>
<dbReference type="Pfam" id="PF07714">
    <property type="entry name" value="PK_Tyr_Ser-Thr"/>
    <property type="match status" value="1"/>
</dbReference>
<keyword evidence="6 17" id="KW-0547">Nucleotide-binding</keyword>
<dbReference type="FunFam" id="3.30.200.20:FF:000053">
    <property type="entry name" value="Tyrosine-protein kinase"/>
    <property type="match status" value="1"/>
</dbReference>
<dbReference type="GO" id="GO:0005634">
    <property type="term" value="C:nucleus"/>
    <property type="evidence" value="ECO:0007669"/>
    <property type="project" value="UniProtKB-SubCell"/>
</dbReference>
<evidence type="ECO:0000256" key="16">
    <source>
        <dbReference type="PROSITE-ProRule" id="PRU00192"/>
    </source>
</evidence>
<feature type="region of interest" description="Disordered" evidence="20">
    <location>
        <begin position="159"/>
        <end position="198"/>
    </location>
</feature>
<dbReference type="InterPro" id="IPR001356">
    <property type="entry name" value="HD"/>
</dbReference>
<dbReference type="FunFam" id="2.30.30.40:FF:000145">
    <property type="entry name" value="Tyrosine-protein kinase"/>
    <property type="match status" value="1"/>
</dbReference>
<proteinExistence type="inferred from homology"/>
<dbReference type="GO" id="GO:0005524">
    <property type="term" value="F:ATP binding"/>
    <property type="evidence" value="ECO:0007669"/>
    <property type="project" value="UniProtKB-UniRule"/>
</dbReference>
<feature type="DNA-binding region" description="Homeobox" evidence="14">
    <location>
        <begin position="620"/>
        <end position="720"/>
    </location>
</feature>
<feature type="domain" description="Homeobox" evidence="24">
    <location>
        <begin position="618"/>
        <end position="719"/>
    </location>
</feature>
<dbReference type="PROSITE" id="PS50011">
    <property type="entry name" value="PROTEIN_KINASE_DOM"/>
    <property type="match status" value="1"/>
</dbReference>
<keyword evidence="26" id="KW-1185">Reference proteome</keyword>
<dbReference type="FunFam" id="1.10.510.10:FF:000376">
    <property type="entry name" value="Tyrosine-protein kinase"/>
    <property type="match status" value="1"/>
</dbReference>
<keyword evidence="11 19" id="KW-0829">Tyrosine-protein kinase</keyword>
<feature type="binding site" evidence="17">
    <location>
        <position position="363"/>
    </location>
    <ligand>
        <name>ATP</name>
        <dbReference type="ChEBI" id="CHEBI:30616"/>
    </ligand>
</feature>
<feature type="compositionally biased region" description="Gly residues" evidence="20">
    <location>
        <begin position="601"/>
        <end position="612"/>
    </location>
</feature>
<evidence type="ECO:0000256" key="17">
    <source>
        <dbReference type="PROSITE-ProRule" id="PRU10141"/>
    </source>
</evidence>
<comment type="catalytic activity">
    <reaction evidence="12 19">
        <text>L-tyrosyl-[protein] + ATP = O-phospho-L-tyrosyl-[protein] + ADP + H(+)</text>
        <dbReference type="Rhea" id="RHEA:10596"/>
        <dbReference type="Rhea" id="RHEA-COMP:10136"/>
        <dbReference type="Rhea" id="RHEA-COMP:20101"/>
        <dbReference type="ChEBI" id="CHEBI:15378"/>
        <dbReference type="ChEBI" id="CHEBI:30616"/>
        <dbReference type="ChEBI" id="CHEBI:46858"/>
        <dbReference type="ChEBI" id="CHEBI:61978"/>
        <dbReference type="ChEBI" id="CHEBI:456216"/>
        <dbReference type="EC" id="2.7.10.2"/>
    </reaction>
</comment>
<evidence type="ECO:0000259" key="24">
    <source>
        <dbReference type="PROSITE" id="PS50071"/>
    </source>
</evidence>
<dbReference type="SUPFAM" id="SSF50044">
    <property type="entry name" value="SH3-domain"/>
    <property type="match status" value="1"/>
</dbReference>
<reference evidence="25" key="1">
    <citation type="submission" date="2020-03" db="EMBL/GenBank/DDBJ databases">
        <title>Studies in the Genomics of Life Span.</title>
        <authorList>
            <person name="Glass D."/>
        </authorList>
    </citation>
    <scope>NUCLEOTIDE SEQUENCE</scope>
    <source>
        <strain evidence="25">SUZIE</strain>
        <tissue evidence="25">Muscle</tissue>
    </source>
</reference>
<dbReference type="InterPro" id="IPR017441">
    <property type="entry name" value="Protein_kinase_ATP_BS"/>
</dbReference>
<dbReference type="SMART" id="SM00252">
    <property type="entry name" value="SH2"/>
    <property type="match status" value="1"/>
</dbReference>
<dbReference type="Gene3D" id="2.30.30.40">
    <property type="entry name" value="SH3 Domains"/>
    <property type="match status" value="1"/>
</dbReference>
<dbReference type="GO" id="GO:0003677">
    <property type="term" value="F:DNA binding"/>
    <property type="evidence" value="ECO:0007669"/>
    <property type="project" value="UniProtKB-UniRule"/>
</dbReference>
<gene>
    <name evidence="25" type="ORF">SUZIE_125700</name>
</gene>
<dbReference type="GO" id="GO:0016020">
    <property type="term" value="C:membrane"/>
    <property type="evidence" value="ECO:0007669"/>
    <property type="project" value="UniProtKB-SubCell"/>
</dbReference>
<evidence type="ECO:0000256" key="19">
    <source>
        <dbReference type="RuleBase" id="RU362096"/>
    </source>
</evidence>
<feature type="compositionally biased region" description="Polar residues" evidence="20">
    <location>
        <begin position="173"/>
        <end position="182"/>
    </location>
</feature>
<dbReference type="InterPro" id="IPR036028">
    <property type="entry name" value="SH3-like_dom_sf"/>
</dbReference>
<dbReference type="FunFam" id="3.30.505.10:FF:000023">
    <property type="entry name" value="Tyrosine-protein kinase"/>
    <property type="match status" value="1"/>
</dbReference>
<feature type="domain" description="SH3" evidence="22">
    <location>
        <begin position="7"/>
        <end position="69"/>
    </location>
</feature>
<dbReference type="SUPFAM" id="SSF55550">
    <property type="entry name" value="SH2 domain"/>
    <property type="match status" value="1"/>
</dbReference>
<evidence type="ECO:0000256" key="12">
    <source>
        <dbReference type="ARBA" id="ARBA00051245"/>
    </source>
</evidence>
<dbReference type="InterPro" id="IPR036860">
    <property type="entry name" value="SH2_dom_sf"/>
</dbReference>
<dbReference type="Gene3D" id="1.10.10.60">
    <property type="entry name" value="Homeodomain-like"/>
    <property type="match status" value="1"/>
</dbReference>
<dbReference type="PROSITE" id="PS50001">
    <property type="entry name" value="SH2"/>
    <property type="match status" value="1"/>
</dbReference>
<dbReference type="PROSITE" id="PS00107">
    <property type="entry name" value="PROTEIN_KINASE_ATP"/>
    <property type="match status" value="1"/>
</dbReference>
<dbReference type="CDD" id="cd00086">
    <property type="entry name" value="homeodomain"/>
    <property type="match status" value="1"/>
</dbReference>
<dbReference type="InterPro" id="IPR000719">
    <property type="entry name" value="Prot_kinase_dom"/>
</dbReference>
<dbReference type="GO" id="GO:0004715">
    <property type="term" value="F:non-membrane spanning protein tyrosine kinase activity"/>
    <property type="evidence" value="ECO:0007669"/>
    <property type="project" value="UniProtKB-EC"/>
</dbReference>
<dbReference type="AlphaFoldDB" id="A0AA41SV59"/>
<dbReference type="CDD" id="cd11811">
    <property type="entry name" value="SH3_CHK"/>
    <property type="match status" value="1"/>
</dbReference>
<dbReference type="InterPro" id="IPR000980">
    <property type="entry name" value="SH2"/>
</dbReference>
<organism evidence="25 26">
    <name type="scientific">Sciurus carolinensis</name>
    <name type="common">Eastern gray squirrel</name>
    <dbReference type="NCBI Taxonomy" id="30640"/>
    <lineage>
        <taxon>Eukaryota</taxon>
        <taxon>Metazoa</taxon>
        <taxon>Chordata</taxon>
        <taxon>Craniata</taxon>
        <taxon>Vertebrata</taxon>
        <taxon>Euteleostomi</taxon>
        <taxon>Mammalia</taxon>
        <taxon>Eutheria</taxon>
        <taxon>Euarchontoglires</taxon>
        <taxon>Glires</taxon>
        <taxon>Rodentia</taxon>
        <taxon>Sciuromorpha</taxon>
        <taxon>Sciuridae</taxon>
        <taxon>Sciurinae</taxon>
        <taxon>Sciurini</taxon>
        <taxon>Sciurus</taxon>
    </lineage>
</organism>
<evidence type="ECO:0000313" key="26">
    <source>
        <dbReference type="Proteomes" id="UP001166674"/>
    </source>
</evidence>
<evidence type="ECO:0000256" key="13">
    <source>
        <dbReference type="ARBA" id="ARBA00061845"/>
    </source>
</evidence>
<evidence type="ECO:0000256" key="10">
    <source>
        <dbReference type="ARBA" id="ARBA00023136"/>
    </source>
</evidence>
<evidence type="ECO:0000256" key="6">
    <source>
        <dbReference type="ARBA" id="ARBA00022741"/>
    </source>
</evidence>
<dbReference type="GO" id="GO:0005737">
    <property type="term" value="C:cytoplasm"/>
    <property type="evidence" value="ECO:0007669"/>
    <property type="project" value="UniProtKB-SubCell"/>
</dbReference>
<feature type="region of interest" description="Disordered" evidence="20">
    <location>
        <begin position="263"/>
        <end position="282"/>
    </location>
</feature>
<dbReference type="SMART" id="SM00326">
    <property type="entry name" value="SH3"/>
    <property type="match status" value="1"/>
</dbReference>
<dbReference type="Pfam" id="PF00017">
    <property type="entry name" value="SH2"/>
    <property type="match status" value="1"/>
</dbReference>
<keyword evidence="14 18" id="KW-0238">DNA-binding</keyword>
<evidence type="ECO:0000256" key="8">
    <source>
        <dbReference type="ARBA" id="ARBA00022840"/>
    </source>
</evidence>
<comment type="similarity">
    <text evidence="19">Belongs to the protein kinase superfamily. Tyr protein kinase family.</text>
</comment>
<evidence type="ECO:0000259" key="23">
    <source>
        <dbReference type="PROSITE" id="PS50011"/>
    </source>
</evidence>
<evidence type="ECO:0000256" key="14">
    <source>
        <dbReference type="PROSITE-ProRule" id="PRU00108"/>
    </source>
</evidence>
<dbReference type="SUPFAM" id="SSF56112">
    <property type="entry name" value="Protein kinase-like (PK-like)"/>
    <property type="match status" value="1"/>
</dbReference>
<evidence type="ECO:0000256" key="1">
    <source>
        <dbReference type="ARBA" id="ARBA00004370"/>
    </source>
</evidence>
<dbReference type="SMART" id="SM00219">
    <property type="entry name" value="TyrKc"/>
    <property type="match status" value="1"/>
</dbReference>
<keyword evidence="5 19" id="KW-0808">Transferase</keyword>
<keyword evidence="14 18" id="KW-0371">Homeobox</keyword>
<dbReference type="InterPro" id="IPR020635">
    <property type="entry name" value="Tyr_kinase_cat_dom"/>
</dbReference>
<evidence type="ECO:0000259" key="22">
    <source>
        <dbReference type="PROSITE" id="PS50002"/>
    </source>
</evidence>
<dbReference type="Proteomes" id="UP001166674">
    <property type="component" value="Unassembled WGS sequence"/>
</dbReference>
<evidence type="ECO:0000259" key="21">
    <source>
        <dbReference type="PROSITE" id="PS50001"/>
    </source>
</evidence>
<dbReference type="PROSITE" id="PS50071">
    <property type="entry name" value="HOMEOBOX_2"/>
    <property type="match status" value="1"/>
</dbReference>
<keyword evidence="14 18" id="KW-0539">Nucleus</keyword>
<sequence>MPTRRWAPGTQCITKCEHTRPKPGELAFRKGDVVTILEACQNKSWYRAKHHASGQEGLLAAGALREREALSADPKLSLMPWFHGKISGQEAVQQLQPPEDGLFLVRESARHPGDYVLCVSFGRDVIHYRVLHRDGHLTIDEAVCFCNLMDMVEVPCPQRAQRDPRAPPRSWQLDRQGTSKVPSSHIPRKLQGPHPIPGDWDPPQCRGGGLIPKDHPPHGWRVTEDWVASLGSPGTSKRRCQSRGSSRIHRTSFPVLMQLANFGMGPKPLRPPARRPPQKRAGRRARLTALPVFLQHYSKDKGAICTKLVRPKRKQGTRSAEEELAKAGWLLELQHLTLGAQIGEGEFGAVLQGEYLGQKVAVKNIKCDVTAQAFLDETAVMTKLQHKNLVRLLGVILHQGLYIVMEHVSKGNLVNFLRTRGRALVHAAQLLQFSLHVAEGMEYLESKKLVHRDLAARNILVSEDLVAKVSDFGLAKAERKGLDSSRLPVKWTAPEALKHGKFSSKSDVWSFGVLLWEVFSYGRAPYPKMSLKEVSEAVEKGYRMEPPEGCPAPVHTLMGSCWEAEPARRPPFRKVAEKLARELRSAGASATARSMFLSPGEGPGTEGGGLGPGEEAPKKHRRNRTTFTTYQLHQLERAFEASHYPDVYSREELAAKVHLPEVRVQHSTATGVLAGGRGSEGCESARREGAREWEAGSELMQPLNLQVWFQNRRAKWRRQERVESGSGAVAAPRLPEAPALPLARPPALPLPLEPWLGPGPPAVPGLPRMLSSAPGLQAALGPHAFAPTFADGLTLEEASLRLLAKEHAQALDRAWPPA</sequence>
<evidence type="ECO:0000256" key="3">
    <source>
        <dbReference type="ARBA" id="ARBA00022443"/>
    </source>
</evidence>
<keyword evidence="10" id="KW-0472">Membrane</keyword>
<dbReference type="InterPro" id="IPR001245">
    <property type="entry name" value="Ser-Thr/Tyr_kinase_cat_dom"/>
</dbReference>
<dbReference type="PROSITE" id="PS50002">
    <property type="entry name" value="SH3"/>
    <property type="match status" value="1"/>
</dbReference>
<comment type="subcellular location">
    <subcellularLocation>
        <location evidence="2">Cytoplasm</location>
    </subcellularLocation>
    <subcellularLocation>
        <location evidence="1">Membrane</location>
    </subcellularLocation>
    <subcellularLocation>
        <location evidence="14 18">Nucleus</location>
    </subcellularLocation>
</comment>
<evidence type="ECO:0000256" key="18">
    <source>
        <dbReference type="RuleBase" id="RU000682"/>
    </source>
</evidence>
<dbReference type="PRINTS" id="PR00401">
    <property type="entry name" value="SH2DOMAIN"/>
</dbReference>
<dbReference type="SMART" id="SM00389">
    <property type="entry name" value="HOX"/>
    <property type="match status" value="1"/>
</dbReference>
<evidence type="ECO:0000256" key="11">
    <source>
        <dbReference type="ARBA" id="ARBA00023137"/>
    </source>
</evidence>
<dbReference type="Gene3D" id="1.10.510.10">
    <property type="entry name" value="Transferase(Phosphotransferase) domain 1"/>
    <property type="match status" value="1"/>
</dbReference>
<feature type="region of interest" description="Disordered" evidence="20">
    <location>
        <begin position="590"/>
        <end position="622"/>
    </location>
</feature>
<dbReference type="Gene3D" id="3.30.505.10">
    <property type="entry name" value="SH2 domain"/>
    <property type="match status" value="1"/>
</dbReference>
<dbReference type="InterPro" id="IPR001452">
    <property type="entry name" value="SH3_domain"/>
</dbReference>
<evidence type="ECO:0000256" key="9">
    <source>
        <dbReference type="ARBA" id="ARBA00022999"/>
    </source>
</evidence>
<dbReference type="PANTHER" id="PTHR24418">
    <property type="entry name" value="TYROSINE-PROTEIN KINASE"/>
    <property type="match status" value="1"/>
</dbReference>
<feature type="domain" description="Protein kinase" evidence="23">
    <location>
        <begin position="336"/>
        <end position="597"/>
    </location>
</feature>
<comment type="subunit">
    <text evidence="13">Interacts with KIT.</text>
</comment>
<keyword evidence="7 19" id="KW-0418">Kinase</keyword>
<evidence type="ECO:0000256" key="5">
    <source>
        <dbReference type="ARBA" id="ARBA00022679"/>
    </source>
</evidence>